<gene>
    <name evidence="1" type="ORF">LCGC14_0805720</name>
</gene>
<proteinExistence type="predicted"/>
<dbReference type="AlphaFoldDB" id="A0A0F9SVI1"/>
<reference evidence="1" key="1">
    <citation type="journal article" date="2015" name="Nature">
        <title>Complex archaea that bridge the gap between prokaryotes and eukaryotes.</title>
        <authorList>
            <person name="Spang A."/>
            <person name="Saw J.H."/>
            <person name="Jorgensen S.L."/>
            <person name="Zaremba-Niedzwiedzka K."/>
            <person name="Martijn J."/>
            <person name="Lind A.E."/>
            <person name="van Eijk R."/>
            <person name="Schleper C."/>
            <person name="Guy L."/>
            <person name="Ettema T.J."/>
        </authorList>
    </citation>
    <scope>NUCLEOTIDE SEQUENCE</scope>
</reference>
<comment type="caution">
    <text evidence="1">The sequence shown here is derived from an EMBL/GenBank/DDBJ whole genome shotgun (WGS) entry which is preliminary data.</text>
</comment>
<evidence type="ECO:0000313" key="1">
    <source>
        <dbReference type="EMBL" id="KKN33233.1"/>
    </source>
</evidence>
<dbReference type="EMBL" id="LAZR01002194">
    <property type="protein sequence ID" value="KKN33233.1"/>
    <property type="molecule type" value="Genomic_DNA"/>
</dbReference>
<protein>
    <submittedName>
        <fullName evidence="1">Uncharacterized protein</fullName>
    </submittedName>
</protein>
<accession>A0A0F9SVI1</accession>
<sequence length="79" mass="9031">MCDQLEDAALEIECLDIERADVYIIQDRGTTTMCFNKGELEEKLAKIAVKGHIDCSVGCYKWKSNYRIFRSPDVLAEKV</sequence>
<name>A0A0F9SVI1_9ZZZZ</name>
<organism evidence="1">
    <name type="scientific">marine sediment metagenome</name>
    <dbReference type="NCBI Taxonomy" id="412755"/>
    <lineage>
        <taxon>unclassified sequences</taxon>
        <taxon>metagenomes</taxon>
        <taxon>ecological metagenomes</taxon>
    </lineage>
</organism>